<feature type="domain" description="EF-hand" evidence="3">
    <location>
        <begin position="40"/>
        <end position="75"/>
    </location>
</feature>
<proteinExistence type="predicted"/>
<dbReference type="Gene3D" id="1.10.238.10">
    <property type="entry name" value="EF-hand"/>
    <property type="match status" value="2"/>
</dbReference>
<feature type="domain" description="EF-hand" evidence="3">
    <location>
        <begin position="3"/>
        <end position="38"/>
    </location>
</feature>
<dbReference type="SUPFAM" id="SSF47473">
    <property type="entry name" value="EF-hand"/>
    <property type="match status" value="1"/>
</dbReference>
<dbReference type="FunFam" id="1.10.238.10:FF:000001">
    <property type="entry name" value="Calmodulin 1"/>
    <property type="match status" value="1"/>
</dbReference>
<accession>A0A835HM88</accession>
<dbReference type="InterPro" id="IPR018247">
    <property type="entry name" value="EF_Hand_1_Ca_BS"/>
</dbReference>
<dbReference type="PANTHER" id="PTHR23050">
    <property type="entry name" value="CALCIUM BINDING PROTEIN"/>
    <property type="match status" value="1"/>
</dbReference>
<keyword evidence="1" id="KW-0677">Repeat</keyword>
<sequence>MVHHYNEFELVFRHCDVDGDGKISPKELQHCVKMVCGDEISPKEVEDIVYSLDSDGDGFLGLDDFVGLVKSTGEEEKMKDLKEAFGMYAMDGGEGITPWSLQRMLNRLDELKTIDECTVMISHFDLNCDGVLHFEEFVIMMQ</sequence>
<dbReference type="PROSITE" id="PS00018">
    <property type="entry name" value="EF_HAND_1"/>
    <property type="match status" value="2"/>
</dbReference>
<dbReference type="Proteomes" id="UP000631114">
    <property type="component" value="Unassembled WGS sequence"/>
</dbReference>
<evidence type="ECO:0000256" key="2">
    <source>
        <dbReference type="ARBA" id="ARBA00022837"/>
    </source>
</evidence>
<evidence type="ECO:0000259" key="3">
    <source>
        <dbReference type="PROSITE" id="PS50222"/>
    </source>
</evidence>
<dbReference type="AlphaFoldDB" id="A0A835HM88"/>
<feature type="domain" description="EF-hand" evidence="3">
    <location>
        <begin position="112"/>
        <end position="142"/>
    </location>
</feature>
<dbReference type="Pfam" id="PF13499">
    <property type="entry name" value="EF-hand_7"/>
    <property type="match status" value="1"/>
</dbReference>
<comment type="caution">
    <text evidence="4">The sequence shown here is derived from an EMBL/GenBank/DDBJ whole genome shotgun (WGS) entry which is preliminary data.</text>
</comment>
<evidence type="ECO:0000313" key="5">
    <source>
        <dbReference type="Proteomes" id="UP000631114"/>
    </source>
</evidence>
<dbReference type="OrthoDB" id="26525at2759"/>
<dbReference type="SMART" id="SM00054">
    <property type="entry name" value="EFh"/>
    <property type="match status" value="3"/>
</dbReference>
<dbReference type="PROSITE" id="PS50222">
    <property type="entry name" value="EF_HAND_2"/>
    <property type="match status" value="3"/>
</dbReference>
<dbReference type="GO" id="GO:0005509">
    <property type="term" value="F:calcium ion binding"/>
    <property type="evidence" value="ECO:0007669"/>
    <property type="project" value="InterPro"/>
</dbReference>
<dbReference type="EMBL" id="JADFTS010000006">
    <property type="protein sequence ID" value="KAF9603440.1"/>
    <property type="molecule type" value="Genomic_DNA"/>
</dbReference>
<dbReference type="InterPro" id="IPR011992">
    <property type="entry name" value="EF-hand-dom_pair"/>
</dbReference>
<protein>
    <recommendedName>
        <fullName evidence="3">EF-hand domain-containing protein</fullName>
    </recommendedName>
</protein>
<organism evidence="4 5">
    <name type="scientific">Coptis chinensis</name>
    <dbReference type="NCBI Taxonomy" id="261450"/>
    <lineage>
        <taxon>Eukaryota</taxon>
        <taxon>Viridiplantae</taxon>
        <taxon>Streptophyta</taxon>
        <taxon>Embryophyta</taxon>
        <taxon>Tracheophyta</taxon>
        <taxon>Spermatophyta</taxon>
        <taxon>Magnoliopsida</taxon>
        <taxon>Ranunculales</taxon>
        <taxon>Ranunculaceae</taxon>
        <taxon>Coptidoideae</taxon>
        <taxon>Coptis</taxon>
    </lineage>
</organism>
<keyword evidence="5" id="KW-1185">Reference proteome</keyword>
<dbReference type="CDD" id="cd00051">
    <property type="entry name" value="EFh"/>
    <property type="match status" value="2"/>
</dbReference>
<keyword evidence="2" id="KW-0106">Calcium</keyword>
<evidence type="ECO:0000313" key="4">
    <source>
        <dbReference type="EMBL" id="KAF9603440.1"/>
    </source>
</evidence>
<dbReference type="InterPro" id="IPR002048">
    <property type="entry name" value="EF_hand_dom"/>
</dbReference>
<evidence type="ECO:0000256" key="1">
    <source>
        <dbReference type="ARBA" id="ARBA00022737"/>
    </source>
</evidence>
<dbReference type="InterPro" id="IPR050145">
    <property type="entry name" value="Centrin_CML-like"/>
</dbReference>
<reference evidence="4 5" key="1">
    <citation type="submission" date="2020-10" db="EMBL/GenBank/DDBJ databases">
        <title>The Coptis chinensis genome and diversification of protoberbering-type alkaloids.</title>
        <authorList>
            <person name="Wang B."/>
            <person name="Shu S."/>
            <person name="Song C."/>
            <person name="Liu Y."/>
        </authorList>
    </citation>
    <scope>NUCLEOTIDE SEQUENCE [LARGE SCALE GENOMIC DNA]</scope>
    <source>
        <strain evidence="4">HL-2020</strain>
        <tissue evidence="4">Leaf</tissue>
    </source>
</reference>
<gene>
    <name evidence="4" type="ORF">IFM89_036141</name>
</gene>
<name>A0A835HM88_9MAGN</name>
<dbReference type="Pfam" id="PF13833">
    <property type="entry name" value="EF-hand_8"/>
    <property type="match status" value="1"/>
</dbReference>